<feature type="transmembrane region" description="Helical" evidence="2">
    <location>
        <begin position="42"/>
        <end position="64"/>
    </location>
</feature>
<evidence type="ECO:0000313" key="3">
    <source>
        <dbReference type="EMBL" id="OHB02980.1"/>
    </source>
</evidence>
<gene>
    <name evidence="3" type="ORF">A3B14_00880</name>
</gene>
<keyword evidence="2" id="KW-0812">Transmembrane</keyword>
<keyword evidence="2" id="KW-1133">Transmembrane helix</keyword>
<proteinExistence type="predicted"/>
<protein>
    <submittedName>
        <fullName evidence="3">Uncharacterized protein</fullName>
    </submittedName>
</protein>
<feature type="region of interest" description="Disordered" evidence="1">
    <location>
        <begin position="252"/>
        <end position="333"/>
    </location>
</feature>
<dbReference type="EMBL" id="MHWE01000024">
    <property type="protein sequence ID" value="OHB02980.1"/>
    <property type="molecule type" value="Genomic_DNA"/>
</dbReference>
<evidence type="ECO:0000256" key="2">
    <source>
        <dbReference type="SAM" id="Phobius"/>
    </source>
</evidence>
<feature type="compositionally biased region" description="Acidic residues" evidence="1">
    <location>
        <begin position="306"/>
        <end position="317"/>
    </location>
</feature>
<accession>A0A1G2U251</accession>
<organism evidence="3 4">
    <name type="scientific">Candidatus Zambryskibacteria bacterium RIFCSPLOWO2_01_FULL_45_21</name>
    <dbReference type="NCBI Taxonomy" id="1802761"/>
    <lineage>
        <taxon>Bacteria</taxon>
        <taxon>Candidatus Zambryskiibacteriota</taxon>
    </lineage>
</organism>
<name>A0A1G2U251_9BACT</name>
<comment type="caution">
    <text evidence="3">The sequence shown here is derived from an EMBL/GenBank/DDBJ whole genome shotgun (WGS) entry which is preliminary data.</text>
</comment>
<dbReference type="AlphaFoldDB" id="A0A1G2U251"/>
<reference evidence="3 4" key="1">
    <citation type="journal article" date="2016" name="Nat. Commun.">
        <title>Thousands of microbial genomes shed light on interconnected biogeochemical processes in an aquifer system.</title>
        <authorList>
            <person name="Anantharaman K."/>
            <person name="Brown C.T."/>
            <person name="Hug L.A."/>
            <person name="Sharon I."/>
            <person name="Castelle C.J."/>
            <person name="Probst A.J."/>
            <person name="Thomas B.C."/>
            <person name="Singh A."/>
            <person name="Wilkins M.J."/>
            <person name="Karaoz U."/>
            <person name="Brodie E.L."/>
            <person name="Williams K.H."/>
            <person name="Hubbard S.S."/>
            <person name="Banfield J.F."/>
        </authorList>
    </citation>
    <scope>NUCLEOTIDE SEQUENCE [LARGE SCALE GENOMIC DNA]</scope>
</reference>
<keyword evidence="2" id="KW-0472">Membrane</keyword>
<dbReference type="Proteomes" id="UP000176800">
    <property type="component" value="Unassembled WGS sequence"/>
</dbReference>
<feature type="compositionally biased region" description="Polar residues" evidence="1">
    <location>
        <begin position="318"/>
        <end position="333"/>
    </location>
</feature>
<evidence type="ECO:0000313" key="4">
    <source>
        <dbReference type="Proteomes" id="UP000176800"/>
    </source>
</evidence>
<evidence type="ECO:0000256" key="1">
    <source>
        <dbReference type="SAM" id="MobiDB-lite"/>
    </source>
</evidence>
<sequence>MKEIIVTTKYVRRNEMDDILVPLKVVLLRKKLKQKKRKNIRLGFRPAFSGALIVMLIFSLSFVLSRAGVTTSYFSDGDQTAGNVLSASFLDFSIEPSQIEVNIDIDPPDSGAIAPVMIPAPGSLPIEYKVTAEKTGGNDAFCGALLADSPGPPFIYSGALVSLDTSPSTFSGPWQLEISLQDAGGVNAGDTCLVDLVYSGWREGGGQSEGYVDEERVSLVIGAIGTAVEPIGFSAIQFANDEILGDESVGVQQETHTSMEVGEEEKQEGEVLNETKKEGLVEEENSITIEETQTEDEKIEEVKEEPSEELEEKEQPDEQTGNQDISIQQEATG</sequence>